<reference evidence="1 2" key="1">
    <citation type="journal article" date="2012" name="PLoS Pathog.">
        <title>Diverse lifestyles and strategies of plant pathogenesis encoded in the genomes of eighteen Dothideomycetes fungi.</title>
        <authorList>
            <person name="Ohm R.A."/>
            <person name="Feau N."/>
            <person name="Henrissat B."/>
            <person name="Schoch C.L."/>
            <person name="Horwitz B.A."/>
            <person name="Barry K.W."/>
            <person name="Condon B.J."/>
            <person name="Copeland A.C."/>
            <person name="Dhillon B."/>
            <person name="Glaser F."/>
            <person name="Hesse C.N."/>
            <person name="Kosti I."/>
            <person name="LaButti K."/>
            <person name="Lindquist E.A."/>
            <person name="Lucas S."/>
            <person name="Salamov A.A."/>
            <person name="Bradshaw R.E."/>
            <person name="Ciuffetti L."/>
            <person name="Hamelin R.C."/>
            <person name="Kema G.H.J."/>
            <person name="Lawrence C."/>
            <person name="Scott J.A."/>
            <person name="Spatafora J.W."/>
            <person name="Turgeon B.G."/>
            <person name="de Wit P.J.G.M."/>
            <person name="Zhong S."/>
            <person name="Goodwin S.B."/>
            <person name="Grigoriev I.V."/>
        </authorList>
    </citation>
    <scope>NUCLEOTIDE SEQUENCE [LARGE SCALE GENOMIC DNA]</scope>
    <source>
        <strain evidence="2">ND90Pr / ATCC 201652</strain>
    </source>
</reference>
<evidence type="ECO:0000313" key="2">
    <source>
        <dbReference type="Proteomes" id="UP000016934"/>
    </source>
</evidence>
<dbReference type="AlphaFoldDB" id="M2T8C0"/>
<keyword evidence="2" id="KW-1185">Reference proteome</keyword>
<dbReference type="RefSeq" id="XP_007699659.1">
    <property type="nucleotide sequence ID" value="XM_007701469.1"/>
</dbReference>
<accession>M2T8C0</accession>
<name>M2T8C0_COCSN</name>
<proteinExistence type="predicted"/>
<dbReference type="GeneID" id="19138438"/>
<dbReference type="Proteomes" id="UP000016934">
    <property type="component" value="Unassembled WGS sequence"/>
</dbReference>
<gene>
    <name evidence="1" type="ORF">COCSADRAFT_356556</name>
</gene>
<dbReference type="OrthoDB" id="10370284at2759"/>
<sequence>MAVNGNEQIPYEHKRHLISLMRIHVGTCWYHFALSVVHPQTCLNGATSVGKIDHNENQTGTKKKLSRDTAKISGTTGVGVGVGADAGAGAGGSMIESAIGSPAALQSLEHVITLDKTRLYRPEFMAVKGSLEVAWPRYDQRACVLMTLSVFAIRVKQCSFYS</sequence>
<evidence type="ECO:0000313" key="1">
    <source>
        <dbReference type="EMBL" id="EMD65192.1"/>
    </source>
</evidence>
<dbReference type="HOGENOM" id="CLU_138654_0_0_1"/>
<protein>
    <submittedName>
        <fullName evidence="1">Uncharacterized protein</fullName>
    </submittedName>
</protein>
<organism evidence="1 2">
    <name type="scientific">Cochliobolus sativus (strain ND90Pr / ATCC 201652)</name>
    <name type="common">Common root rot and spot blotch fungus</name>
    <name type="synonym">Bipolaris sorokiniana</name>
    <dbReference type="NCBI Taxonomy" id="665912"/>
    <lineage>
        <taxon>Eukaryota</taxon>
        <taxon>Fungi</taxon>
        <taxon>Dikarya</taxon>
        <taxon>Ascomycota</taxon>
        <taxon>Pezizomycotina</taxon>
        <taxon>Dothideomycetes</taxon>
        <taxon>Pleosporomycetidae</taxon>
        <taxon>Pleosporales</taxon>
        <taxon>Pleosporineae</taxon>
        <taxon>Pleosporaceae</taxon>
        <taxon>Bipolaris</taxon>
    </lineage>
</organism>
<reference evidence="2" key="2">
    <citation type="journal article" date="2013" name="PLoS Genet.">
        <title>Comparative genome structure, secondary metabolite, and effector coding capacity across Cochliobolus pathogens.</title>
        <authorList>
            <person name="Condon B.J."/>
            <person name="Leng Y."/>
            <person name="Wu D."/>
            <person name="Bushley K.E."/>
            <person name="Ohm R.A."/>
            <person name="Otillar R."/>
            <person name="Martin J."/>
            <person name="Schackwitz W."/>
            <person name="Grimwood J."/>
            <person name="MohdZainudin N."/>
            <person name="Xue C."/>
            <person name="Wang R."/>
            <person name="Manning V.A."/>
            <person name="Dhillon B."/>
            <person name="Tu Z.J."/>
            <person name="Steffenson B.J."/>
            <person name="Salamov A."/>
            <person name="Sun H."/>
            <person name="Lowry S."/>
            <person name="LaButti K."/>
            <person name="Han J."/>
            <person name="Copeland A."/>
            <person name="Lindquist E."/>
            <person name="Barry K."/>
            <person name="Schmutz J."/>
            <person name="Baker S.E."/>
            <person name="Ciuffetti L.M."/>
            <person name="Grigoriev I.V."/>
            <person name="Zhong S."/>
            <person name="Turgeon B.G."/>
        </authorList>
    </citation>
    <scope>NUCLEOTIDE SEQUENCE [LARGE SCALE GENOMIC DNA]</scope>
    <source>
        <strain evidence="2">ND90Pr / ATCC 201652</strain>
    </source>
</reference>
<dbReference type="KEGG" id="bsc:COCSADRAFT_356556"/>
<dbReference type="EMBL" id="KB445642">
    <property type="protein sequence ID" value="EMD65192.1"/>
    <property type="molecule type" value="Genomic_DNA"/>
</dbReference>